<dbReference type="EMBL" id="JBHSJD010000005">
    <property type="protein sequence ID" value="MFC5022035.1"/>
    <property type="molecule type" value="Genomic_DNA"/>
</dbReference>
<dbReference type="InterPro" id="IPR024072">
    <property type="entry name" value="DHFR-like_dom_sf"/>
</dbReference>
<dbReference type="Proteomes" id="UP001595829">
    <property type="component" value="Unassembled WGS sequence"/>
</dbReference>
<feature type="domain" description="Bacterial bifunctional deaminase-reductase C-terminal" evidence="1">
    <location>
        <begin position="4"/>
        <end position="187"/>
    </location>
</feature>
<comment type="caution">
    <text evidence="2">The sequence shown here is derived from an EMBL/GenBank/DDBJ whole genome shotgun (WGS) entry which is preliminary data.</text>
</comment>
<accession>A0ABV9X9A2</accession>
<dbReference type="InterPro" id="IPR050765">
    <property type="entry name" value="Riboflavin_Biosynth_HTPR"/>
</dbReference>
<proteinExistence type="predicted"/>
<protein>
    <submittedName>
        <fullName evidence="2">Dihydrofolate reductase family protein</fullName>
    </submittedName>
</protein>
<sequence>MARLTLTTFLSLDGVMQAPGGPDEDRSGGFAYGGWLVPFFDDDMGRFVNEVFGRVDAFLLGRRTYEIFASYWPKVTDPADPIAGPLNSLPKYVVSRTLDKVDWQGSRLVQGDVVEAVTRLKEQPGREIQIHGSGTLAQTLIAHGLIDEYNLLVFPVFLGAGRRLFPQGGTPTAFELTAHRTTKAGVTIQTYRPTGEARFGEFGLDQ</sequence>
<dbReference type="InterPro" id="IPR002734">
    <property type="entry name" value="RibDG_C"/>
</dbReference>
<organism evidence="2 3">
    <name type="scientific">Streptomyces coeruleoprunus</name>
    <dbReference type="NCBI Taxonomy" id="285563"/>
    <lineage>
        <taxon>Bacteria</taxon>
        <taxon>Bacillati</taxon>
        <taxon>Actinomycetota</taxon>
        <taxon>Actinomycetes</taxon>
        <taxon>Kitasatosporales</taxon>
        <taxon>Streptomycetaceae</taxon>
        <taxon>Streptomyces</taxon>
    </lineage>
</organism>
<dbReference type="Gene3D" id="3.40.430.10">
    <property type="entry name" value="Dihydrofolate Reductase, subunit A"/>
    <property type="match status" value="1"/>
</dbReference>
<evidence type="ECO:0000313" key="3">
    <source>
        <dbReference type="Proteomes" id="UP001595829"/>
    </source>
</evidence>
<dbReference type="Pfam" id="PF01872">
    <property type="entry name" value="RibD_C"/>
    <property type="match status" value="1"/>
</dbReference>
<keyword evidence="3" id="KW-1185">Reference proteome</keyword>
<dbReference type="PANTHER" id="PTHR38011:SF2">
    <property type="entry name" value="BIFUNCTIONAL DEAMINASE-REDUCTASE DOMAIN PROTEIN"/>
    <property type="match status" value="1"/>
</dbReference>
<dbReference type="PANTHER" id="PTHR38011">
    <property type="entry name" value="DIHYDROFOLATE REDUCTASE FAMILY PROTEIN (AFU_ORTHOLOGUE AFUA_8G06820)"/>
    <property type="match status" value="1"/>
</dbReference>
<gene>
    <name evidence="2" type="ORF">ACFPM3_07780</name>
</gene>
<evidence type="ECO:0000313" key="2">
    <source>
        <dbReference type="EMBL" id="MFC5022035.1"/>
    </source>
</evidence>
<dbReference type="SUPFAM" id="SSF53597">
    <property type="entry name" value="Dihydrofolate reductase-like"/>
    <property type="match status" value="1"/>
</dbReference>
<evidence type="ECO:0000259" key="1">
    <source>
        <dbReference type="Pfam" id="PF01872"/>
    </source>
</evidence>
<name>A0ABV9X9A2_9ACTN</name>
<reference evidence="3" key="1">
    <citation type="journal article" date="2019" name="Int. J. Syst. Evol. Microbiol.">
        <title>The Global Catalogue of Microorganisms (GCM) 10K type strain sequencing project: providing services to taxonomists for standard genome sequencing and annotation.</title>
        <authorList>
            <consortium name="The Broad Institute Genomics Platform"/>
            <consortium name="The Broad Institute Genome Sequencing Center for Infectious Disease"/>
            <person name="Wu L."/>
            <person name="Ma J."/>
        </authorList>
    </citation>
    <scope>NUCLEOTIDE SEQUENCE [LARGE SCALE GENOMIC DNA]</scope>
    <source>
        <strain evidence="3">CGMCC 4.1648</strain>
    </source>
</reference>
<dbReference type="RefSeq" id="WP_345687558.1">
    <property type="nucleotide sequence ID" value="NZ_BAABIT010000001.1"/>
</dbReference>